<dbReference type="AlphaFoldDB" id="A0A0C1Z7I2"/>
<sequence>MAEAGSAQRADGFALTNEDLDPAQTPPDAEAGCPSSRCLPRESIAWHELEPWDAWESFLAKIFAENDLLWAVLQTLGLVGIQPGVIQLASPATGFAQTQLRENPEFRTEFERFTAEYFGEVMRLEILDANPVLPHTPSLALVDAERRRRHRESVCSDAERNPRIRSLLSTFSAQLLAVDVLETPPLPPLGQRGVPG</sequence>
<evidence type="ECO:0000256" key="1">
    <source>
        <dbReference type="SAM" id="MobiDB-lite"/>
    </source>
</evidence>
<evidence type="ECO:0008006" key="4">
    <source>
        <dbReference type="Google" id="ProtNLM"/>
    </source>
</evidence>
<comment type="caution">
    <text evidence="2">The sequence shown here is derived from an EMBL/GenBank/DDBJ whole genome shotgun (WGS) entry which is preliminary data.</text>
</comment>
<protein>
    <recommendedName>
        <fullName evidence="4">DNA polymerase III subunits gamma and tau</fullName>
    </recommendedName>
</protein>
<reference evidence="2 3" key="1">
    <citation type="submission" date="2014-12" db="EMBL/GenBank/DDBJ databases">
        <title>Genome assembly of Enhygromyxa salina DSM 15201.</title>
        <authorList>
            <person name="Sharma G."/>
            <person name="Subramanian S."/>
        </authorList>
    </citation>
    <scope>NUCLEOTIDE SEQUENCE [LARGE SCALE GENOMIC DNA]</scope>
    <source>
        <strain evidence="2 3">DSM 15201</strain>
    </source>
</reference>
<evidence type="ECO:0000313" key="3">
    <source>
        <dbReference type="Proteomes" id="UP000031599"/>
    </source>
</evidence>
<name>A0A0C1Z7I2_9BACT</name>
<proteinExistence type="predicted"/>
<gene>
    <name evidence="2" type="ORF">DB30_07812</name>
</gene>
<organism evidence="2 3">
    <name type="scientific">Enhygromyxa salina</name>
    <dbReference type="NCBI Taxonomy" id="215803"/>
    <lineage>
        <taxon>Bacteria</taxon>
        <taxon>Pseudomonadati</taxon>
        <taxon>Myxococcota</taxon>
        <taxon>Polyangia</taxon>
        <taxon>Nannocystales</taxon>
        <taxon>Nannocystaceae</taxon>
        <taxon>Enhygromyxa</taxon>
    </lineage>
</organism>
<dbReference type="EMBL" id="JMCC02000090">
    <property type="protein sequence ID" value="KIG13604.1"/>
    <property type="molecule type" value="Genomic_DNA"/>
</dbReference>
<dbReference type="Proteomes" id="UP000031599">
    <property type="component" value="Unassembled WGS sequence"/>
</dbReference>
<accession>A0A0C1Z7I2</accession>
<evidence type="ECO:0000313" key="2">
    <source>
        <dbReference type="EMBL" id="KIG13604.1"/>
    </source>
</evidence>
<feature type="region of interest" description="Disordered" evidence="1">
    <location>
        <begin position="1"/>
        <end position="35"/>
    </location>
</feature>